<keyword evidence="1" id="KW-0812">Transmembrane</keyword>
<dbReference type="RefSeq" id="WP_068330898.1">
    <property type="nucleotide sequence ID" value="NZ_LVHF01000019.1"/>
</dbReference>
<comment type="caution">
    <text evidence="2">The sequence shown here is derived from an EMBL/GenBank/DDBJ whole genome shotgun (WGS) entry which is preliminary data.</text>
</comment>
<name>A0A178KH93_9GAMM</name>
<accession>A0A178KH93</accession>
<sequence length="220" mass="25737">MEAIFNIIQYNPEYFAWVFGVVNVFWGLFMYFNKQSHDKALAKLKHELTLDADRRKKVFELKATQYEAYVENLDEFGKKHQVDMPARMQPIFDKCLNEYLAASQVGDKEKEREIITWFSSQISSFMQEGLVDVLKLQSESNKLKLAATDEMIETFTKLEHLTKASMDKANEFMGKFTEIVLTQNNELSQRYQDELKMLGAQTQTTAQKLMQQMRAELNEI</sequence>
<keyword evidence="1" id="KW-0472">Membrane</keyword>
<dbReference type="AlphaFoldDB" id="A0A178KH93"/>
<dbReference type="STRING" id="858640.A3K86_10710"/>
<feature type="transmembrane region" description="Helical" evidence="1">
    <location>
        <begin position="14"/>
        <end position="33"/>
    </location>
</feature>
<dbReference type="OrthoDB" id="6385192at2"/>
<protein>
    <submittedName>
        <fullName evidence="2">Uncharacterized protein</fullName>
    </submittedName>
</protein>
<proteinExistence type="predicted"/>
<evidence type="ECO:0000256" key="1">
    <source>
        <dbReference type="SAM" id="Phobius"/>
    </source>
</evidence>
<dbReference type="Proteomes" id="UP000078503">
    <property type="component" value="Unassembled WGS sequence"/>
</dbReference>
<gene>
    <name evidence="2" type="ORF">A3K86_10710</name>
</gene>
<keyword evidence="1" id="KW-1133">Transmembrane helix</keyword>
<evidence type="ECO:0000313" key="3">
    <source>
        <dbReference type="Proteomes" id="UP000078503"/>
    </source>
</evidence>
<reference evidence="2 3" key="1">
    <citation type="submission" date="2016-03" db="EMBL/GenBank/DDBJ databases">
        <title>Photobacterium proteolyticum sp. nov. a protease producing bacterium isolated from ocean sediments of Laizhou Bay.</title>
        <authorList>
            <person name="Li Y."/>
        </authorList>
    </citation>
    <scope>NUCLEOTIDE SEQUENCE [LARGE SCALE GENOMIC DNA]</scope>
    <source>
        <strain evidence="2 3">R-40508</strain>
    </source>
</reference>
<keyword evidence="3" id="KW-1185">Reference proteome</keyword>
<organism evidence="2 3">
    <name type="scientific">Photobacterium jeanii</name>
    <dbReference type="NCBI Taxonomy" id="858640"/>
    <lineage>
        <taxon>Bacteria</taxon>
        <taxon>Pseudomonadati</taxon>
        <taxon>Pseudomonadota</taxon>
        <taxon>Gammaproteobacteria</taxon>
        <taxon>Vibrionales</taxon>
        <taxon>Vibrionaceae</taxon>
        <taxon>Photobacterium</taxon>
    </lineage>
</organism>
<evidence type="ECO:0000313" key="2">
    <source>
        <dbReference type="EMBL" id="OAN16486.1"/>
    </source>
</evidence>
<dbReference type="EMBL" id="LVHF01000019">
    <property type="protein sequence ID" value="OAN16486.1"/>
    <property type="molecule type" value="Genomic_DNA"/>
</dbReference>